<dbReference type="InterPro" id="IPR016181">
    <property type="entry name" value="Acyl_CoA_acyltransferase"/>
</dbReference>
<evidence type="ECO:0000313" key="3">
    <source>
        <dbReference type="Proteomes" id="UP000635606"/>
    </source>
</evidence>
<proteinExistence type="predicted"/>
<evidence type="ECO:0000259" key="1">
    <source>
        <dbReference type="PROSITE" id="PS51186"/>
    </source>
</evidence>
<organism evidence="2 3">
    <name type="scientific">Virgisporangium ochraceum</name>
    <dbReference type="NCBI Taxonomy" id="65505"/>
    <lineage>
        <taxon>Bacteria</taxon>
        <taxon>Bacillati</taxon>
        <taxon>Actinomycetota</taxon>
        <taxon>Actinomycetes</taxon>
        <taxon>Micromonosporales</taxon>
        <taxon>Micromonosporaceae</taxon>
        <taxon>Virgisporangium</taxon>
    </lineage>
</organism>
<comment type="caution">
    <text evidence="2">The sequence shown here is derived from an EMBL/GenBank/DDBJ whole genome shotgun (WGS) entry which is preliminary data.</text>
</comment>
<reference evidence="2" key="1">
    <citation type="submission" date="2021-01" db="EMBL/GenBank/DDBJ databases">
        <title>Whole genome shotgun sequence of Virgisporangium ochraceum NBRC 16418.</title>
        <authorList>
            <person name="Komaki H."/>
            <person name="Tamura T."/>
        </authorList>
    </citation>
    <scope>NUCLEOTIDE SEQUENCE</scope>
    <source>
        <strain evidence="2">NBRC 16418</strain>
    </source>
</reference>
<dbReference type="AlphaFoldDB" id="A0A8J3ZUD5"/>
<dbReference type="GO" id="GO:0016747">
    <property type="term" value="F:acyltransferase activity, transferring groups other than amino-acyl groups"/>
    <property type="evidence" value="ECO:0007669"/>
    <property type="project" value="InterPro"/>
</dbReference>
<accession>A0A8J3ZUD5</accession>
<dbReference type="PROSITE" id="PS51186">
    <property type="entry name" value="GNAT"/>
    <property type="match status" value="1"/>
</dbReference>
<dbReference type="EMBL" id="BOPH01000029">
    <property type="protein sequence ID" value="GIJ67670.1"/>
    <property type="molecule type" value="Genomic_DNA"/>
</dbReference>
<dbReference type="Proteomes" id="UP000635606">
    <property type="component" value="Unassembled WGS sequence"/>
</dbReference>
<keyword evidence="2" id="KW-0808">Transferase</keyword>
<sequence>MPLADLWPVLGVGVRTPLVELFVPDGDALEPLARLAADGIYDPQNQYLPRIPVGGWEDVASPEAERRFLRYFWAAFADWRPEKWNLMLAARVDGDLVGVQEIGAQHFAVTRTVSTGSWVGRRFQGAGHGKAMREAVLHLAFDGLDAERADTAAWTTNHASLGVSRAMGYRDNGTTTRAAEGRRVEQVNLTLRRADWTRSSRGCAVTGLSPETAAMFGL</sequence>
<name>A0A8J3ZUD5_9ACTN</name>
<dbReference type="InterPro" id="IPR000182">
    <property type="entry name" value="GNAT_dom"/>
</dbReference>
<dbReference type="SUPFAM" id="SSF55729">
    <property type="entry name" value="Acyl-CoA N-acyltransferases (Nat)"/>
    <property type="match status" value="1"/>
</dbReference>
<dbReference type="RefSeq" id="WP_203927626.1">
    <property type="nucleotide sequence ID" value="NZ_BOPH01000029.1"/>
</dbReference>
<dbReference type="Gene3D" id="3.40.630.30">
    <property type="match status" value="1"/>
</dbReference>
<evidence type="ECO:0000313" key="2">
    <source>
        <dbReference type="EMBL" id="GIJ67670.1"/>
    </source>
</evidence>
<gene>
    <name evidence="2" type="ORF">Voc01_025870</name>
</gene>
<feature type="domain" description="N-acetyltransferase" evidence="1">
    <location>
        <begin position="27"/>
        <end position="190"/>
    </location>
</feature>
<dbReference type="Pfam" id="PF13302">
    <property type="entry name" value="Acetyltransf_3"/>
    <property type="match status" value="1"/>
</dbReference>
<protein>
    <submittedName>
        <fullName evidence="2">Succinyl-CoA transferase Rv0802c</fullName>
    </submittedName>
</protein>
<keyword evidence="3" id="KW-1185">Reference proteome</keyword>